<evidence type="ECO:0000256" key="3">
    <source>
        <dbReference type="ARBA" id="ARBA00022729"/>
    </source>
</evidence>
<sequence length="242" mass="26962">MLVSLYEPLEIWSPTVLLLKTKRLTCFVAFSHQYLFVVPGVWSAQGLEMSVGKVPFLEAVNGSTVMLPCTYASCIGIKDLYFNWQYNDNGTMQKVCDAVIPTEDVVPDVKVFRERVEFIGKNHKNNISILIWNITFEDGGLYTCFGRNPKEKNKNHSAVFHLIVVDELRVVDNTLTIIIASAVGGAIAFLMAFMLLKNFTLFVLAKLEEKNKECLVSSSGIDNTENGLSGSKADSKPTPKKK</sequence>
<dbReference type="InterPro" id="IPR007110">
    <property type="entry name" value="Ig-like_dom"/>
</dbReference>
<feature type="domain" description="Ig-like" evidence="11">
    <location>
        <begin position="39"/>
        <end position="161"/>
    </location>
</feature>
<organism evidence="12 13">
    <name type="scientific">Poecilia latipinna</name>
    <name type="common">sailfin molly</name>
    <dbReference type="NCBI Taxonomy" id="48699"/>
    <lineage>
        <taxon>Eukaryota</taxon>
        <taxon>Metazoa</taxon>
        <taxon>Chordata</taxon>
        <taxon>Craniata</taxon>
        <taxon>Vertebrata</taxon>
        <taxon>Euteleostomi</taxon>
        <taxon>Actinopterygii</taxon>
        <taxon>Neopterygii</taxon>
        <taxon>Teleostei</taxon>
        <taxon>Neoteleostei</taxon>
        <taxon>Acanthomorphata</taxon>
        <taxon>Ovalentaria</taxon>
        <taxon>Atherinomorphae</taxon>
        <taxon>Cyprinodontiformes</taxon>
        <taxon>Poeciliidae</taxon>
        <taxon>Poeciliinae</taxon>
        <taxon>Poecilia</taxon>
    </lineage>
</organism>
<dbReference type="PANTHER" id="PTHR13869:SF14">
    <property type="entry name" value="SODIUM CHANNEL SUBUNIT BETA-4"/>
    <property type="match status" value="1"/>
</dbReference>
<keyword evidence="4 10" id="KW-1133">Transmembrane helix</keyword>
<dbReference type="InterPro" id="IPR000920">
    <property type="entry name" value="Myelin_P0-rel"/>
</dbReference>
<accession>A0A3B3TTJ0</accession>
<evidence type="ECO:0000313" key="12">
    <source>
        <dbReference type="Ensembl" id="ENSPLAP00000004525.1"/>
    </source>
</evidence>
<keyword evidence="3" id="KW-0732">Signal</keyword>
<dbReference type="GO" id="GO:0017080">
    <property type="term" value="F:sodium channel regulator activity"/>
    <property type="evidence" value="ECO:0007669"/>
    <property type="project" value="TreeGrafter"/>
</dbReference>
<feature type="compositionally biased region" description="Basic and acidic residues" evidence="9">
    <location>
        <begin position="233"/>
        <end position="242"/>
    </location>
</feature>
<evidence type="ECO:0000256" key="7">
    <source>
        <dbReference type="ARBA" id="ARBA00023180"/>
    </source>
</evidence>
<dbReference type="Ensembl" id="ENSPLAT00000009485.1">
    <property type="protein sequence ID" value="ENSPLAP00000004525.1"/>
    <property type="gene ID" value="ENSPLAG00000006285.1"/>
</dbReference>
<evidence type="ECO:0000256" key="9">
    <source>
        <dbReference type="SAM" id="MobiDB-lite"/>
    </source>
</evidence>
<dbReference type="GeneTree" id="ENSGT01030000234556"/>
<protein>
    <submittedName>
        <fullName evidence="12">Sodium channel, voltage-gated, type IV, beta b</fullName>
    </submittedName>
</protein>
<dbReference type="InterPro" id="IPR013783">
    <property type="entry name" value="Ig-like_fold"/>
</dbReference>
<evidence type="ECO:0000313" key="13">
    <source>
        <dbReference type="Proteomes" id="UP000261500"/>
    </source>
</evidence>
<evidence type="ECO:0000256" key="2">
    <source>
        <dbReference type="ARBA" id="ARBA00022692"/>
    </source>
</evidence>
<dbReference type="GO" id="GO:0001518">
    <property type="term" value="C:voltage-gated sodium channel complex"/>
    <property type="evidence" value="ECO:0007669"/>
    <property type="project" value="TreeGrafter"/>
</dbReference>
<evidence type="ECO:0000256" key="1">
    <source>
        <dbReference type="ARBA" id="ARBA00004479"/>
    </source>
</evidence>
<keyword evidence="8" id="KW-0393">Immunoglobulin domain</keyword>
<dbReference type="Proteomes" id="UP000261500">
    <property type="component" value="Unplaced"/>
</dbReference>
<keyword evidence="13" id="KW-1185">Reference proteome</keyword>
<evidence type="ECO:0000256" key="8">
    <source>
        <dbReference type="ARBA" id="ARBA00023319"/>
    </source>
</evidence>
<dbReference type="SUPFAM" id="SSF48726">
    <property type="entry name" value="Immunoglobulin"/>
    <property type="match status" value="1"/>
</dbReference>
<reference evidence="12" key="2">
    <citation type="submission" date="2025-09" db="UniProtKB">
        <authorList>
            <consortium name="Ensembl"/>
        </authorList>
    </citation>
    <scope>IDENTIFICATION</scope>
</reference>
<dbReference type="SMART" id="SM00409">
    <property type="entry name" value="IG"/>
    <property type="match status" value="1"/>
</dbReference>
<dbReference type="InterPro" id="IPR036179">
    <property type="entry name" value="Ig-like_dom_sf"/>
</dbReference>
<keyword evidence="5 10" id="KW-0472">Membrane</keyword>
<dbReference type="AlphaFoldDB" id="A0A3B3TTJ0"/>
<evidence type="ECO:0000256" key="10">
    <source>
        <dbReference type="SAM" id="Phobius"/>
    </source>
</evidence>
<dbReference type="PANTHER" id="PTHR13869">
    <property type="entry name" value="MYELIN P0 RELATED"/>
    <property type="match status" value="1"/>
</dbReference>
<evidence type="ECO:0000256" key="4">
    <source>
        <dbReference type="ARBA" id="ARBA00022989"/>
    </source>
</evidence>
<keyword evidence="7" id="KW-0325">Glycoprotein</keyword>
<dbReference type="STRING" id="48699.ENSPLAP00000004525"/>
<reference evidence="12" key="1">
    <citation type="submission" date="2025-08" db="UniProtKB">
        <authorList>
            <consortium name="Ensembl"/>
        </authorList>
    </citation>
    <scope>IDENTIFICATION</scope>
</reference>
<feature type="transmembrane region" description="Helical" evidence="10">
    <location>
        <begin position="175"/>
        <end position="196"/>
    </location>
</feature>
<dbReference type="InterPro" id="IPR013106">
    <property type="entry name" value="Ig_V-set"/>
</dbReference>
<dbReference type="PROSITE" id="PS50835">
    <property type="entry name" value="IG_LIKE"/>
    <property type="match status" value="1"/>
</dbReference>
<feature type="compositionally biased region" description="Polar residues" evidence="9">
    <location>
        <begin position="218"/>
        <end position="229"/>
    </location>
</feature>
<dbReference type="GO" id="GO:0086002">
    <property type="term" value="P:cardiac muscle cell action potential involved in contraction"/>
    <property type="evidence" value="ECO:0007669"/>
    <property type="project" value="TreeGrafter"/>
</dbReference>
<keyword evidence="6" id="KW-1015">Disulfide bond</keyword>
<evidence type="ECO:0000256" key="6">
    <source>
        <dbReference type="ARBA" id="ARBA00023157"/>
    </source>
</evidence>
<evidence type="ECO:0000259" key="11">
    <source>
        <dbReference type="PROSITE" id="PS50835"/>
    </source>
</evidence>
<dbReference type="GO" id="GO:0044325">
    <property type="term" value="F:transmembrane transporter binding"/>
    <property type="evidence" value="ECO:0007669"/>
    <property type="project" value="TreeGrafter"/>
</dbReference>
<feature type="region of interest" description="Disordered" evidence="9">
    <location>
        <begin position="218"/>
        <end position="242"/>
    </location>
</feature>
<name>A0A3B3TTJ0_9TELE</name>
<evidence type="ECO:0000256" key="5">
    <source>
        <dbReference type="ARBA" id="ARBA00023136"/>
    </source>
</evidence>
<dbReference type="InterPro" id="IPR003599">
    <property type="entry name" value="Ig_sub"/>
</dbReference>
<dbReference type="GO" id="GO:0060307">
    <property type="term" value="P:regulation of ventricular cardiac muscle cell membrane repolarization"/>
    <property type="evidence" value="ECO:0007669"/>
    <property type="project" value="TreeGrafter"/>
</dbReference>
<dbReference type="Pfam" id="PF07686">
    <property type="entry name" value="V-set"/>
    <property type="match status" value="1"/>
</dbReference>
<keyword evidence="2 10" id="KW-0812">Transmembrane</keyword>
<dbReference type="Gene3D" id="2.60.40.10">
    <property type="entry name" value="Immunoglobulins"/>
    <property type="match status" value="1"/>
</dbReference>
<comment type="subcellular location">
    <subcellularLocation>
        <location evidence="1">Membrane</location>
        <topology evidence="1">Single-pass type I membrane protein</topology>
    </subcellularLocation>
</comment>
<proteinExistence type="predicted"/>
<dbReference type="PRINTS" id="PR00213">
    <property type="entry name" value="MYELINP0"/>
</dbReference>